<protein>
    <recommendedName>
        <fullName evidence="3">DDE Tnp4 domain-containing protein</fullName>
    </recommendedName>
</protein>
<reference evidence="2" key="1">
    <citation type="journal article" date="2014" name="Science">
        <title>Ancient hybridizations among the ancestral genomes of bread wheat.</title>
        <authorList>
            <consortium name="International Wheat Genome Sequencing Consortium,"/>
            <person name="Marcussen T."/>
            <person name="Sandve S.R."/>
            <person name="Heier L."/>
            <person name="Spannagl M."/>
            <person name="Pfeifer M."/>
            <person name="Jakobsen K.S."/>
            <person name="Wulff B.B."/>
            <person name="Steuernagel B."/>
            <person name="Mayer K.F."/>
            <person name="Olsen O.A."/>
        </authorList>
    </citation>
    <scope>NUCLEOTIDE SEQUENCE [LARGE SCALE GENOMIC DNA]</scope>
    <source>
        <strain evidence="2">cv. AL8/78</strain>
    </source>
</reference>
<dbReference type="EnsemblPlants" id="AET1Gv20914900.1">
    <property type="protein sequence ID" value="AET1Gv20914900.1"/>
    <property type="gene ID" value="AET1Gv20914900"/>
</dbReference>
<organism evidence="1 2">
    <name type="scientific">Aegilops tauschii subsp. strangulata</name>
    <name type="common">Goatgrass</name>
    <dbReference type="NCBI Taxonomy" id="200361"/>
    <lineage>
        <taxon>Eukaryota</taxon>
        <taxon>Viridiplantae</taxon>
        <taxon>Streptophyta</taxon>
        <taxon>Embryophyta</taxon>
        <taxon>Tracheophyta</taxon>
        <taxon>Spermatophyta</taxon>
        <taxon>Magnoliopsida</taxon>
        <taxon>Liliopsida</taxon>
        <taxon>Poales</taxon>
        <taxon>Poaceae</taxon>
        <taxon>BOP clade</taxon>
        <taxon>Pooideae</taxon>
        <taxon>Triticodae</taxon>
        <taxon>Triticeae</taxon>
        <taxon>Triticinae</taxon>
        <taxon>Aegilops</taxon>
    </lineage>
</organism>
<dbReference type="Gramene" id="AET1Gv20914900.1">
    <property type="protein sequence ID" value="AET1Gv20914900.1"/>
    <property type="gene ID" value="AET1Gv20914900"/>
</dbReference>
<evidence type="ECO:0000313" key="1">
    <source>
        <dbReference type="EnsemblPlants" id="AET1Gv20914900.1"/>
    </source>
</evidence>
<dbReference type="PANTHER" id="PTHR47150">
    <property type="entry name" value="OS12G0169200 PROTEIN"/>
    <property type="match status" value="1"/>
</dbReference>
<dbReference type="AlphaFoldDB" id="A0A452ZTX6"/>
<dbReference type="Proteomes" id="UP000015105">
    <property type="component" value="Chromosome 1D"/>
</dbReference>
<dbReference type="STRING" id="200361.A0A452ZTX6"/>
<dbReference type="PANTHER" id="PTHR47150:SF6">
    <property type="entry name" value="OS01G0872900 PROTEIN"/>
    <property type="match status" value="1"/>
</dbReference>
<reference evidence="1" key="4">
    <citation type="submission" date="2019-03" db="UniProtKB">
        <authorList>
            <consortium name="EnsemblPlants"/>
        </authorList>
    </citation>
    <scope>IDENTIFICATION</scope>
</reference>
<evidence type="ECO:0008006" key="3">
    <source>
        <dbReference type="Google" id="ProtNLM"/>
    </source>
</evidence>
<proteinExistence type="predicted"/>
<accession>A0A452ZTX6</accession>
<dbReference type="Pfam" id="PF04827">
    <property type="entry name" value="Plant_tran"/>
    <property type="match status" value="1"/>
</dbReference>
<evidence type="ECO:0000313" key="2">
    <source>
        <dbReference type="Proteomes" id="UP000015105"/>
    </source>
</evidence>
<name>A0A452ZTX6_AEGTS</name>
<reference evidence="1" key="5">
    <citation type="journal article" date="2021" name="G3 (Bethesda)">
        <title>Aegilops tauschii genome assembly Aet v5.0 features greater sequence contiguity and improved annotation.</title>
        <authorList>
            <person name="Wang L."/>
            <person name="Zhu T."/>
            <person name="Rodriguez J.C."/>
            <person name="Deal K.R."/>
            <person name="Dubcovsky J."/>
            <person name="McGuire P.E."/>
            <person name="Lux T."/>
            <person name="Spannagl M."/>
            <person name="Mayer K.F.X."/>
            <person name="Baldrich P."/>
            <person name="Meyers B.C."/>
            <person name="Huo N."/>
            <person name="Gu Y.Q."/>
            <person name="Zhou H."/>
            <person name="Devos K.M."/>
            <person name="Bennetzen J.L."/>
            <person name="Unver T."/>
            <person name="Budak H."/>
            <person name="Gulick P.J."/>
            <person name="Galiba G."/>
            <person name="Kalapos B."/>
            <person name="Nelson D.R."/>
            <person name="Li P."/>
            <person name="You F.M."/>
            <person name="Luo M.C."/>
            <person name="Dvorak J."/>
        </authorList>
    </citation>
    <scope>NUCLEOTIDE SEQUENCE [LARGE SCALE GENOMIC DNA]</scope>
    <source>
        <strain evidence="1">cv. AL8/78</strain>
    </source>
</reference>
<dbReference type="InterPro" id="IPR006912">
    <property type="entry name" value="Harbinger_derived_prot"/>
</dbReference>
<reference evidence="2" key="2">
    <citation type="journal article" date="2017" name="Nat. Plants">
        <title>The Aegilops tauschii genome reveals multiple impacts of transposons.</title>
        <authorList>
            <person name="Zhao G."/>
            <person name="Zou C."/>
            <person name="Li K."/>
            <person name="Wang K."/>
            <person name="Li T."/>
            <person name="Gao L."/>
            <person name="Zhang X."/>
            <person name="Wang H."/>
            <person name="Yang Z."/>
            <person name="Liu X."/>
            <person name="Jiang W."/>
            <person name="Mao L."/>
            <person name="Kong X."/>
            <person name="Jiao Y."/>
            <person name="Jia J."/>
        </authorList>
    </citation>
    <scope>NUCLEOTIDE SEQUENCE [LARGE SCALE GENOMIC DNA]</scope>
    <source>
        <strain evidence="2">cv. AL8/78</strain>
    </source>
</reference>
<reference evidence="1" key="3">
    <citation type="journal article" date="2017" name="Nature">
        <title>Genome sequence of the progenitor of the wheat D genome Aegilops tauschii.</title>
        <authorList>
            <person name="Luo M.C."/>
            <person name="Gu Y.Q."/>
            <person name="Puiu D."/>
            <person name="Wang H."/>
            <person name="Twardziok S.O."/>
            <person name="Deal K.R."/>
            <person name="Huo N."/>
            <person name="Zhu T."/>
            <person name="Wang L."/>
            <person name="Wang Y."/>
            <person name="McGuire P.E."/>
            <person name="Liu S."/>
            <person name="Long H."/>
            <person name="Ramasamy R.K."/>
            <person name="Rodriguez J.C."/>
            <person name="Van S.L."/>
            <person name="Yuan L."/>
            <person name="Wang Z."/>
            <person name="Xia Z."/>
            <person name="Xiao L."/>
            <person name="Anderson O.D."/>
            <person name="Ouyang S."/>
            <person name="Liang Y."/>
            <person name="Zimin A.V."/>
            <person name="Pertea G."/>
            <person name="Qi P."/>
            <person name="Bennetzen J.L."/>
            <person name="Dai X."/>
            <person name="Dawson M.W."/>
            <person name="Muller H.G."/>
            <person name="Kugler K."/>
            <person name="Rivarola-Duarte L."/>
            <person name="Spannagl M."/>
            <person name="Mayer K.F.X."/>
            <person name="Lu F.H."/>
            <person name="Bevan M.W."/>
            <person name="Leroy P."/>
            <person name="Li P."/>
            <person name="You F.M."/>
            <person name="Sun Q."/>
            <person name="Liu Z."/>
            <person name="Lyons E."/>
            <person name="Wicker T."/>
            <person name="Salzberg S.L."/>
            <person name="Devos K.M."/>
            <person name="Dvorak J."/>
        </authorList>
    </citation>
    <scope>NUCLEOTIDE SEQUENCE [LARGE SCALE GENOMIC DNA]</scope>
    <source>
        <strain evidence="1">cv. AL8/78</strain>
    </source>
</reference>
<keyword evidence="2" id="KW-1185">Reference proteome</keyword>
<sequence>YDGYFTQKRSASGALGLHPLQKITAAMRMLTYGIAADGADEYIRSAEATNLESCKKFVIKVCEVFGERYLRSPNEEDIARLLAIGEERGFPGMLGSIDCMHWGWKNCPKKWHGMFKGHVSEPTMILEAVASQDLWIWHAYFGLPGSLNDINVLQRSPVFTKLAEGQTPPVNYSINGHQYTMGYYLADGIYPRWATFVKSIPAPDTRKHKTFAKRQEGARKDVERAFGVLQSRFAIVRGPAKGWKRKEIGDVMKACVIMHNMIVEEERQTGRQSCTFEATGERVTVSRTHAEQLSSFIQMTHRIRNQGEHDQLKLDLIDHVWQKFGNE</sequence>